<organism evidence="1 2">
    <name type="scientific">Mycobacterium tuberculosis</name>
    <dbReference type="NCBI Taxonomy" id="1773"/>
    <lineage>
        <taxon>Bacteria</taxon>
        <taxon>Bacillati</taxon>
        <taxon>Actinomycetota</taxon>
        <taxon>Actinomycetes</taxon>
        <taxon>Mycobacteriales</taxon>
        <taxon>Mycobacteriaceae</taxon>
        <taxon>Mycobacterium</taxon>
        <taxon>Mycobacterium tuberculosis complex</taxon>
    </lineage>
</organism>
<dbReference type="EMBL" id="CSBK01004057">
    <property type="protein sequence ID" value="CPB51906.1"/>
    <property type="molecule type" value="Genomic_DNA"/>
</dbReference>
<evidence type="ECO:0000313" key="2">
    <source>
        <dbReference type="Proteomes" id="UP000039021"/>
    </source>
</evidence>
<gene>
    <name evidence="1" type="ORF">ERS007739_05288</name>
</gene>
<dbReference type="AlphaFoldDB" id="A0A916LGX0"/>
<proteinExistence type="predicted"/>
<protein>
    <submittedName>
        <fullName evidence="1">Uncharacterized protein</fullName>
    </submittedName>
</protein>
<dbReference type="Proteomes" id="UP000039021">
    <property type="component" value="Unassembled WGS sequence"/>
</dbReference>
<name>A0A916LGX0_MYCTX</name>
<comment type="caution">
    <text evidence="1">The sequence shown here is derived from an EMBL/GenBank/DDBJ whole genome shotgun (WGS) entry which is preliminary data.</text>
</comment>
<reference evidence="2" key="1">
    <citation type="submission" date="2015-03" db="EMBL/GenBank/DDBJ databases">
        <authorList>
            <consortium name="Pathogen Informatics"/>
        </authorList>
    </citation>
    <scope>NUCLEOTIDE SEQUENCE [LARGE SCALE GENOMIC DNA]</scope>
    <source>
        <strain evidence="2">N09902308</strain>
    </source>
</reference>
<accession>A0A916LGX0</accession>
<sequence>MRVSTFGTKPNDSRISGRCSVVLANSRRKPTIASEYNSWVMP</sequence>
<evidence type="ECO:0000313" key="1">
    <source>
        <dbReference type="EMBL" id="CPB51906.1"/>
    </source>
</evidence>